<dbReference type="PANTHER" id="PTHR32179:SF3">
    <property type="entry name" value="NICOTINATE-NUCLEOTIDE PYROPHOSPHORYLASE [CARBOXYLATING]"/>
    <property type="match status" value="1"/>
</dbReference>
<dbReference type="Pfam" id="PF02749">
    <property type="entry name" value="QRPTase_N"/>
    <property type="match status" value="1"/>
</dbReference>
<evidence type="ECO:0000256" key="4">
    <source>
        <dbReference type="ARBA" id="ARBA00011218"/>
    </source>
</evidence>
<feature type="binding site" evidence="13">
    <location>
        <begin position="240"/>
        <end position="242"/>
    </location>
    <ligand>
        <name>substrate</name>
    </ligand>
</feature>
<evidence type="ECO:0000259" key="14">
    <source>
        <dbReference type="Pfam" id="PF01729"/>
    </source>
</evidence>
<gene>
    <name evidence="16" type="ORF">JOC47_001340</name>
</gene>
<dbReference type="RefSeq" id="WP_239550956.1">
    <property type="nucleotide sequence ID" value="NZ_JAFBDQ010000005.1"/>
</dbReference>
<keyword evidence="7 12" id="KW-0328">Glycosyltransferase</keyword>
<dbReference type="NCBIfam" id="TIGR00078">
    <property type="entry name" value="nadC"/>
    <property type="match status" value="1"/>
</dbReference>
<evidence type="ECO:0000256" key="13">
    <source>
        <dbReference type="PIRSR" id="PIRSR006250-1"/>
    </source>
</evidence>
<dbReference type="SUPFAM" id="SSF54675">
    <property type="entry name" value="Nicotinate/Quinolinate PRTase N-terminal domain-like"/>
    <property type="match status" value="1"/>
</dbReference>
<keyword evidence="6" id="KW-0662">Pyridine nucleotide biosynthesis</keyword>
<dbReference type="InterPro" id="IPR004393">
    <property type="entry name" value="NadC"/>
</dbReference>
<dbReference type="Gene3D" id="3.20.20.70">
    <property type="entry name" value="Aldolase class I"/>
    <property type="match status" value="1"/>
</dbReference>
<protein>
    <recommendedName>
        <fullName evidence="11">Probable nicotinate-nucleotide pyrophosphorylase [carboxylating]</fullName>
        <ecNumber evidence="5">2.4.2.19</ecNumber>
    </recommendedName>
    <alternativeName>
        <fullName evidence="9">Quinolinate phosphoribosyltransferase [decarboxylating]</fullName>
    </alternativeName>
</protein>
<dbReference type="InterPro" id="IPR036068">
    <property type="entry name" value="Nicotinate_pribotase-like_C"/>
</dbReference>
<dbReference type="CDD" id="cd01572">
    <property type="entry name" value="QPRTase"/>
    <property type="match status" value="1"/>
</dbReference>
<feature type="binding site" evidence="13">
    <location>
        <position position="166"/>
    </location>
    <ligand>
        <name>substrate</name>
    </ligand>
</feature>
<dbReference type="AlphaFoldDB" id="A0A938XPE9"/>
<evidence type="ECO:0000256" key="12">
    <source>
        <dbReference type="PIRNR" id="PIRNR006250"/>
    </source>
</evidence>
<feature type="binding site" evidence="13">
    <location>
        <begin position="132"/>
        <end position="134"/>
    </location>
    <ligand>
        <name>substrate</name>
    </ligand>
</feature>
<evidence type="ECO:0000313" key="17">
    <source>
        <dbReference type="Proteomes" id="UP000774000"/>
    </source>
</evidence>
<dbReference type="FunFam" id="3.20.20.70:FF:000030">
    <property type="entry name" value="Nicotinate-nucleotide pyrophosphorylase, carboxylating"/>
    <property type="match status" value="1"/>
</dbReference>
<comment type="function">
    <text evidence="1">Involved in the catabolism of quinolinic acid (QA).</text>
</comment>
<accession>A0A938XPE9</accession>
<evidence type="ECO:0000259" key="15">
    <source>
        <dbReference type="Pfam" id="PF02749"/>
    </source>
</evidence>
<dbReference type="GO" id="GO:0004514">
    <property type="term" value="F:nicotinate-nucleotide diphosphorylase (carboxylating) activity"/>
    <property type="evidence" value="ECO:0007669"/>
    <property type="project" value="UniProtKB-EC"/>
</dbReference>
<dbReference type="SUPFAM" id="SSF51690">
    <property type="entry name" value="Nicotinate/Quinolinate PRTase C-terminal domain-like"/>
    <property type="match status" value="1"/>
</dbReference>
<feature type="binding site" evidence="13">
    <location>
        <position position="196"/>
    </location>
    <ligand>
        <name>substrate</name>
    </ligand>
</feature>
<feature type="binding site" evidence="13">
    <location>
        <position position="217"/>
    </location>
    <ligand>
        <name>substrate</name>
    </ligand>
</feature>
<dbReference type="GO" id="GO:0009435">
    <property type="term" value="P:NAD+ biosynthetic process"/>
    <property type="evidence" value="ECO:0007669"/>
    <property type="project" value="InterPro"/>
</dbReference>
<comment type="pathway">
    <text evidence="2">Cofactor biosynthesis; NAD(+) biosynthesis; nicotinate D-ribonucleotide from quinolinate: step 1/1.</text>
</comment>
<dbReference type="GO" id="GO:0034213">
    <property type="term" value="P:quinolinate catabolic process"/>
    <property type="evidence" value="ECO:0007669"/>
    <property type="project" value="TreeGrafter"/>
</dbReference>
<dbReference type="EC" id="2.4.2.19" evidence="5"/>
<feature type="binding site" evidence="13">
    <location>
        <position position="99"/>
    </location>
    <ligand>
        <name>substrate</name>
    </ligand>
</feature>
<dbReference type="FunFam" id="3.90.1170.20:FF:000001">
    <property type="entry name" value="Nicotinate-nucleotide diphosphorylase (Carboxylating)"/>
    <property type="match status" value="1"/>
</dbReference>
<feature type="domain" description="Quinolinate phosphoribosyl transferase C-terminal" evidence="14">
    <location>
        <begin position="111"/>
        <end position="275"/>
    </location>
</feature>
<evidence type="ECO:0000256" key="3">
    <source>
        <dbReference type="ARBA" id="ARBA00009400"/>
    </source>
</evidence>
<comment type="subunit">
    <text evidence="4">Hexamer formed by 3 homodimers.</text>
</comment>
<dbReference type="InterPro" id="IPR037128">
    <property type="entry name" value="Quinolinate_PRibosylTase_N_sf"/>
</dbReference>
<dbReference type="EMBL" id="JAFBDQ010000005">
    <property type="protein sequence ID" value="MBM7556497.1"/>
    <property type="molecule type" value="Genomic_DNA"/>
</dbReference>
<dbReference type="InterPro" id="IPR002638">
    <property type="entry name" value="Quinolinate_PRibosylTrfase_C"/>
</dbReference>
<dbReference type="Proteomes" id="UP000774000">
    <property type="component" value="Unassembled WGS sequence"/>
</dbReference>
<proteinExistence type="inferred from homology"/>
<evidence type="ECO:0000256" key="10">
    <source>
        <dbReference type="ARBA" id="ARBA00047445"/>
    </source>
</evidence>
<comment type="similarity">
    <text evidence="3 12">Belongs to the NadC/ModD family.</text>
</comment>
<keyword evidence="8 12" id="KW-0808">Transferase</keyword>
<reference evidence="16" key="1">
    <citation type="submission" date="2021-01" db="EMBL/GenBank/DDBJ databases">
        <title>Genomic Encyclopedia of Type Strains, Phase IV (KMG-IV): sequencing the most valuable type-strain genomes for metagenomic binning, comparative biology and taxonomic classification.</title>
        <authorList>
            <person name="Goeker M."/>
        </authorList>
    </citation>
    <scope>NUCLEOTIDE SEQUENCE</scope>
    <source>
        <strain evidence="16">DSM 23230</strain>
    </source>
</reference>
<dbReference type="InterPro" id="IPR013785">
    <property type="entry name" value="Aldolase_TIM"/>
</dbReference>
<evidence type="ECO:0000256" key="8">
    <source>
        <dbReference type="ARBA" id="ARBA00022679"/>
    </source>
</evidence>
<dbReference type="GO" id="GO:0005737">
    <property type="term" value="C:cytoplasm"/>
    <property type="evidence" value="ECO:0007669"/>
    <property type="project" value="TreeGrafter"/>
</dbReference>
<organism evidence="16 17">
    <name type="scientific">Halanaerobacter jeridensis</name>
    <dbReference type="NCBI Taxonomy" id="706427"/>
    <lineage>
        <taxon>Bacteria</taxon>
        <taxon>Bacillati</taxon>
        <taxon>Bacillota</taxon>
        <taxon>Clostridia</taxon>
        <taxon>Halanaerobiales</taxon>
        <taxon>Halobacteroidaceae</taxon>
        <taxon>Halanaerobacter</taxon>
    </lineage>
</organism>
<evidence type="ECO:0000256" key="7">
    <source>
        <dbReference type="ARBA" id="ARBA00022676"/>
    </source>
</evidence>
<feature type="binding site" evidence="13">
    <location>
        <position position="156"/>
    </location>
    <ligand>
        <name>substrate</name>
    </ligand>
</feature>
<dbReference type="Pfam" id="PF01729">
    <property type="entry name" value="QRPTase_C"/>
    <property type="match status" value="1"/>
</dbReference>
<evidence type="ECO:0000256" key="9">
    <source>
        <dbReference type="ARBA" id="ARBA00033102"/>
    </source>
</evidence>
<comment type="caution">
    <text evidence="16">The sequence shown here is derived from an EMBL/GenBank/DDBJ whole genome shotgun (WGS) entry which is preliminary data.</text>
</comment>
<evidence type="ECO:0000256" key="1">
    <source>
        <dbReference type="ARBA" id="ARBA00003237"/>
    </source>
</evidence>
<evidence type="ECO:0000313" key="16">
    <source>
        <dbReference type="EMBL" id="MBM7556497.1"/>
    </source>
</evidence>
<evidence type="ECO:0000256" key="5">
    <source>
        <dbReference type="ARBA" id="ARBA00011944"/>
    </source>
</evidence>
<evidence type="ECO:0000256" key="2">
    <source>
        <dbReference type="ARBA" id="ARBA00004893"/>
    </source>
</evidence>
<evidence type="ECO:0000256" key="6">
    <source>
        <dbReference type="ARBA" id="ARBA00022642"/>
    </source>
</evidence>
<dbReference type="PANTHER" id="PTHR32179">
    <property type="entry name" value="NICOTINATE-NUCLEOTIDE PYROPHOSPHORYLASE [CARBOXYLATING]"/>
    <property type="match status" value="1"/>
</dbReference>
<comment type="catalytic activity">
    <reaction evidence="10">
        <text>nicotinate beta-D-ribonucleotide + CO2 + diphosphate = quinolinate + 5-phospho-alpha-D-ribose 1-diphosphate + 2 H(+)</text>
        <dbReference type="Rhea" id="RHEA:12733"/>
        <dbReference type="ChEBI" id="CHEBI:15378"/>
        <dbReference type="ChEBI" id="CHEBI:16526"/>
        <dbReference type="ChEBI" id="CHEBI:29959"/>
        <dbReference type="ChEBI" id="CHEBI:33019"/>
        <dbReference type="ChEBI" id="CHEBI:57502"/>
        <dbReference type="ChEBI" id="CHEBI:58017"/>
        <dbReference type="EC" id="2.4.2.19"/>
    </reaction>
</comment>
<feature type="domain" description="Quinolinate phosphoribosyl transferase N-terminal" evidence="15">
    <location>
        <begin position="24"/>
        <end position="109"/>
    </location>
</feature>
<dbReference type="InterPro" id="IPR027277">
    <property type="entry name" value="NadC/ModD"/>
</dbReference>
<sequence>MNLKKPQVLQKIKMALEEDIGTGDLTTESLIDSGQISQGIIKVKEEGVVAGLEVVELVFSTLDNEIEFEACVDEGARVRAGGKIAEISGATASLLTAERVALNFLQRMSGIATTTRKFSDLVADFEVRIVDTRKTTPGLRILEKAAVRLGGGFNHRQGLYDAVMIKDNHLAAVASLGAAVDKVRNNVSHTVKIEVEAETLEQVEEALRAKADIIMLDNMEVNLMKEAVELINGRAIVEASGGINASTVVDVAKTGVDIISVGALTHSSNSLDISFDLVGSDNNGKTA</sequence>
<name>A0A938XPE9_9FIRM</name>
<dbReference type="Gene3D" id="3.90.1170.20">
    <property type="entry name" value="Quinolinate phosphoribosyl transferase, N-terminal domain"/>
    <property type="match status" value="1"/>
</dbReference>
<dbReference type="PIRSF" id="PIRSF006250">
    <property type="entry name" value="NadC_ModD"/>
    <property type="match status" value="1"/>
</dbReference>
<evidence type="ECO:0000256" key="11">
    <source>
        <dbReference type="ARBA" id="ARBA00069173"/>
    </source>
</evidence>
<keyword evidence="17" id="KW-1185">Reference proteome</keyword>
<dbReference type="InterPro" id="IPR022412">
    <property type="entry name" value="Quinolinate_PRibosylTrfase_N"/>
</dbReference>
<feature type="binding site" evidence="13">
    <location>
        <begin position="261"/>
        <end position="263"/>
    </location>
    <ligand>
        <name>substrate</name>
    </ligand>
</feature>